<protein>
    <submittedName>
        <fullName evidence="1">Uncharacterized protein</fullName>
    </submittedName>
</protein>
<gene>
    <name evidence="1" type="ORF">PCON_08996</name>
</gene>
<accession>U4LGJ8</accession>
<proteinExistence type="predicted"/>
<dbReference type="Proteomes" id="UP000018144">
    <property type="component" value="Unassembled WGS sequence"/>
</dbReference>
<organism evidence="1 2">
    <name type="scientific">Pyronema omphalodes (strain CBS 100304)</name>
    <name type="common">Pyronema confluens</name>
    <dbReference type="NCBI Taxonomy" id="1076935"/>
    <lineage>
        <taxon>Eukaryota</taxon>
        <taxon>Fungi</taxon>
        <taxon>Dikarya</taxon>
        <taxon>Ascomycota</taxon>
        <taxon>Pezizomycotina</taxon>
        <taxon>Pezizomycetes</taxon>
        <taxon>Pezizales</taxon>
        <taxon>Pyronemataceae</taxon>
        <taxon>Pyronema</taxon>
    </lineage>
</organism>
<reference evidence="1 2" key="1">
    <citation type="journal article" date="2013" name="PLoS Genet.">
        <title>The genome and development-dependent transcriptomes of Pyronema confluens: a window into fungal evolution.</title>
        <authorList>
            <person name="Traeger S."/>
            <person name="Altegoer F."/>
            <person name="Freitag M."/>
            <person name="Gabaldon T."/>
            <person name="Kempken F."/>
            <person name="Kumar A."/>
            <person name="Marcet-Houben M."/>
            <person name="Poggeler S."/>
            <person name="Stajich J.E."/>
            <person name="Nowrousian M."/>
        </authorList>
    </citation>
    <scope>NUCLEOTIDE SEQUENCE [LARGE SCALE GENOMIC DNA]</scope>
    <source>
        <strain evidence="2">CBS 100304</strain>
        <tissue evidence="1">Vegetative mycelium</tissue>
    </source>
</reference>
<evidence type="ECO:0000313" key="1">
    <source>
        <dbReference type="EMBL" id="CCX30657.1"/>
    </source>
</evidence>
<keyword evidence="2" id="KW-1185">Reference proteome</keyword>
<dbReference type="EMBL" id="HF935464">
    <property type="protein sequence ID" value="CCX30657.1"/>
    <property type="molecule type" value="Genomic_DNA"/>
</dbReference>
<evidence type="ECO:0000313" key="2">
    <source>
        <dbReference type="Proteomes" id="UP000018144"/>
    </source>
</evidence>
<name>U4LGJ8_PYROM</name>
<dbReference type="AlphaFoldDB" id="U4LGJ8"/>
<sequence>MTYDRRYNSFIKILVAVTELSLSSRIFAQDPLELLNRSPTLRGILTLEWSLVA</sequence>